<protein>
    <recommendedName>
        <fullName evidence="2">Glycosyl transferase family 1 domain-containing protein</fullName>
    </recommendedName>
</protein>
<proteinExistence type="predicted"/>
<organism evidence="1">
    <name type="scientific">marine metagenome</name>
    <dbReference type="NCBI Taxonomy" id="408172"/>
    <lineage>
        <taxon>unclassified sequences</taxon>
        <taxon>metagenomes</taxon>
        <taxon>ecological metagenomes</taxon>
    </lineage>
</organism>
<dbReference type="AlphaFoldDB" id="A0A382PSN9"/>
<gene>
    <name evidence="1" type="ORF">METZ01_LOCUS329100</name>
</gene>
<evidence type="ECO:0008006" key="2">
    <source>
        <dbReference type="Google" id="ProtNLM"/>
    </source>
</evidence>
<sequence>MKKKKILLLSDDLRMSSGVGCVSKEFVLGTVSHYDWVQIGGAIKHPEVGKVFDMRDDIRKVNPEVENPYLMIYPCDGYGDQELLRAVMRKEKPDAILHYTDPRFWVWLYQMEHEIRSNIPIFYYNIWDDLPYPMWNEPYYESCDLIMNISKQTVNIVNNVWHQNPPEDWQVTYVPHGINQDVFKPLPIDDKGYQNFMKESKHPVEDYEFVVFYNARNIRRKLPGDVILSFSTFVDMLPEEKRNKCLLLMHTNPIDENGTDLMAVSDAVAPGKNVKFSTEKITPEGLNYLYNFADVTINLASNEGFGLGTAESVMAGTPMIVNVTGGMQDQCG</sequence>
<dbReference type="SUPFAM" id="SSF53756">
    <property type="entry name" value="UDP-Glycosyltransferase/glycogen phosphorylase"/>
    <property type="match status" value="1"/>
</dbReference>
<dbReference type="Gene3D" id="3.40.50.2000">
    <property type="entry name" value="Glycogen Phosphorylase B"/>
    <property type="match status" value="1"/>
</dbReference>
<feature type="non-terminal residue" evidence="1">
    <location>
        <position position="332"/>
    </location>
</feature>
<accession>A0A382PSN9</accession>
<reference evidence="1" key="1">
    <citation type="submission" date="2018-05" db="EMBL/GenBank/DDBJ databases">
        <authorList>
            <person name="Lanie J.A."/>
            <person name="Ng W.-L."/>
            <person name="Kazmierczak K.M."/>
            <person name="Andrzejewski T.M."/>
            <person name="Davidsen T.M."/>
            <person name="Wayne K.J."/>
            <person name="Tettelin H."/>
            <person name="Glass J.I."/>
            <person name="Rusch D."/>
            <person name="Podicherti R."/>
            <person name="Tsui H.-C.T."/>
            <person name="Winkler M.E."/>
        </authorList>
    </citation>
    <scope>NUCLEOTIDE SEQUENCE</scope>
</reference>
<evidence type="ECO:0000313" key="1">
    <source>
        <dbReference type="EMBL" id="SVC76246.1"/>
    </source>
</evidence>
<dbReference type="EMBL" id="UINC01109427">
    <property type="protein sequence ID" value="SVC76246.1"/>
    <property type="molecule type" value="Genomic_DNA"/>
</dbReference>
<name>A0A382PSN9_9ZZZZ</name>